<gene>
    <name evidence="1" type="ORF">LH440_15165</name>
</gene>
<dbReference type="RefSeq" id="WP_239894566.1">
    <property type="nucleotide sequence ID" value="NZ_JAJAXM010000042.1"/>
</dbReference>
<dbReference type="Proteomes" id="UP001200247">
    <property type="component" value="Unassembled WGS sequence"/>
</dbReference>
<evidence type="ECO:0000313" key="1">
    <source>
        <dbReference type="EMBL" id="MCG9027214.1"/>
    </source>
</evidence>
<sequence>MAAAWYLGWRLWKKRSGYHWRSLVETTMERFKLPGARLAVRQPERQFAEMHVRCAILNTFHRLGMLATVSLA</sequence>
<reference evidence="1 2" key="1">
    <citation type="submission" date="2021-10" db="EMBL/GenBank/DDBJ databases">
        <title>Whole-genome sequencing analysis of Laribacter hongkongensis: virulence gene profiles, carbohydrate-active enzyme prediction, and antimicrobial resistance characterization.</title>
        <authorList>
            <person name="Yuan P."/>
            <person name="Zhan Y."/>
            <person name="Chen D."/>
        </authorList>
    </citation>
    <scope>NUCLEOTIDE SEQUENCE [LARGE SCALE GENOMIC DNA]</scope>
    <source>
        <strain evidence="1 2">W67</strain>
    </source>
</reference>
<name>A0ABD4SWQ5_9NEIS</name>
<evidence type="ECO:0008006" key="3">
    <source>
        <dbReference type="Google" id="ProtNLM"/>
    </source>
</evidence>
<accession>A0ABD4SWQ5</accession>
<protein>
    <recommendedName>
        <fullName evidence="3">Transposase</fullName>
    </recommendedName>
</protein>
<dbReference type="AlphaFoldDB" id="A0ABD4SWQ5"/>
<organism evidence="1 2">
    <name type="scientific">Laribacter hongkongensis</name>
    <dbReference type="NCBI Taxonomy" id="168471"/>
    <lineage>
        <taxon>Bacteria</taxon>
        <taxon>Pseudomonadati</taxon>
        <taxon>Pseudomonadota</taxon>
        <taxon>Betaproteobacteria</taxon>
        <taxon>Neisseriales</taxon>
        <taxon>Aquaspirillaceae</taxon>
        <taxon>Laribacter</taxon>
    </lineage>
</organism>
<dbReference type="EMBL" id="JAJAXM010000042">
    <property type="protein sequence ID" value="MCG9027214.1"/>
    <property type="molecule type" value="Genomic_DNA"/>
</dbReference>
<evidence type="ECO:0000313" key="2">
    <source>
        <dbReference type="Proteomes" id="UP001200247"/>
    </source>
</evidence>
<comment type="caution">
    <text evidence="1">The sequence shown here is derived from an EMBL/GenBank/DDBJ whole genome shotgun (WGS) entry which is preliminary data.</text>
</comment>
<proteinExistence type="predicted"/>